<dbReference type="GO" id="GO:0005524">
    <property type="term" value="F:ATP binding"/>
    <property type="evidence" value="ECO:0007669"/>
    <property type="project" value="UniProtKB-KW"/>
</dbReference>
<keyword evidence="4" id="KW-0547">Nucleotide-binding</keyword>
<dbReference type="RefSeq" id="WP_344411904.1">
    <property type="nucleotide sequence ID" value="NZ_BAAAQK010000002.1"/>
</dbReference>
<evidence type="ECO:0000259" key="10">
    <source>
        <dbReference type="PROSITE" id="PS50893"/>
    </source>
</evidence>
<evidence type="ECO:0000313" key="12">
    <source>
        <dbReference type="Proteomes" id="UP001500449"/>
    </source>
</evidence>
<feature type="domain" description="ABC transporter" evidence="10">
    <location>
        <begin position="5"/>
        <end position="235"/>
    </location>
</feature>
<organism evidence="11 12">
    <name type="scientific">Pseudonocardia ailaonensis</name>
    <dbReference type="NCBI Taxonomy" id="367279"/>
    <lineage>
        <taxon>Bacteria</taxon>
        <taxon>Bacillati</taxon>
        <taxon>Actinomycetota</taxon>
        <taxon>Actinomycetes</taxon>
        <taxon>Pseudonocardiales</taxon>
        <taxon>Pseudonocardiaceae</taxon>
        <taxon>Pseudonocardia</taxon>
    </lineage>
</organism>
<evidence type="ECO:0000256" key="5">
    <source>
        <dbReference type="ARBA" id="ARBA00022840"/>
    </source>
</evidence>
<gene>
    <name evidence="11" type="ORF">GCM10009836_05320</name>
</gene>
<keyword evidence="3" id="KW-1003">Cell membrane</keyword>
<keyword evidence="7" id="KW-0472">Membrane</keyword>
<comment type="subcellular location">
    <subcellularLocation>
        <location evidence="1">Cell membrane</location>
        <topology evidence="1">Peripheral membrane protein</topology>
        <orientation evidence="1">Cytoplasmic side</orientation>
    </subcellularLocation>
</comment>
<protein>
    <submittedName>
        <fullName evidence="11">Daunorubicin resistance protein DrrA family ABC transporter ATP-binding protein</fullName>
    </submittedName>
</protein>
<dbReference type="InterPro" id="IPR003439">
    <property type="entry name" value="ABC_transporter-like_ATP-bd"/>
</dbReference>
<dbReference type="Pfam" id="PF13732">
    <property type="entry name" value="DrrA1-3_C"/>
    <property type="match status" value="1"/>
</dbReference>
<proteinExistence type="inferred from homology"/>
<dbReference type="PROSITE" id="PS50893">
    <property type="entry name" value="ABC_TRANSPORTER_2"/>
    <property type="match status" value="1"/>
</dbReference>
<dbReference type="InterPro" id="IPR003593">
    <property type="entry name" value="AAA+_ATPase"/>
</dbReference>
<dbReference type="InterPro" id="IPR005894">
    <property type="entry name" value="DrrA"/>
</dbReference>
<evidence type="ECO:0000256" key="9">
    <source>
        <dbReference type="ARBA" id="ARBA00049985"/>
    </source>
</evidence>
<dbReference type="PANTHER" id="PTHR42711">
    <property type="entry name" value="ABC TRANSPORTER ATP-BINDING PROTEIN"/>
    <property type="match status" value="1"/>
</dbReference>
<keyword evidence="5 11" id="KW-0067">ATP-binding</keyword>
<evidence type="ECO:0000256" key="4">
    <source>
        <dbReference type="ARBA" id="ARBA00022741"/>
    </source>
</evidence>
<keyword evidence="12" id="KW-1185">Reference proteome</keyword>
<sequence>MAYTVEAEGLRKSFGSTDVLEGIDLGVPRGSIAALLGPNGAGKTTTVKILTTLLRPDAGRVVVAGHDVLAEPAAVRRAISLTGQRATVDEVLTGRENLVMTGRLRHLTKAAARERAQRLLERFDLVDAADRRVAGYSGGMARRLDIALGLVDDPVVLFLDEPTTGLDPRSRREVWAAVGELAASGVTVLLTTQYLEEADRLADRVAVLADGRIAAEGTADELKSLIGGETVELVLSDEATLADAVTVAELQGLAARTDAETLSLHIPTDGTAAGVRDLLGAMAAVPVLRVAVHRPTLDDVFLSLTESVPA</sequence>
<comment type="similarity">
    <text evidence="9">Belongs to the ABC transporter superfamily. Drug exporter-1 (DrugE1) (TC 3.A.1.105) family.</text>
</comment>
<dbReference type="EMBL" id="BAAAQK010000002">
    <property type="protein sequence ID" value="GAA1830290.1"/>
    <property type="molecule type" value="Genomic_DNA"/>
</dbReference>
<evidence type="ECO:0000313" key="11">
    <source>
        <dbReference type="EMBL" id="GAA1830290.1"/>
    </source>
</evidence>
<dbReference type="Gene3D" id="3.40.50.300">
    <property type="entry name" value="P-loop containing nucleotide triphosphate hydrolases"/>
    <property type="match status" value="1"/>
</dbReference>
<dbReference type="PANTHER" id="PTHR42711:SF19">
    <property type="entry name" value="DOXORUBICIN RESISTANCE ATP-BINDING PROTEIN DRRA"/>
    <property type="match status" value="1"/>
</dbReference>
<name>A0ABN2MLQ6_9PSEU</name>
<evidence type="ECO:0000256" key="8">
    <source>
        <dbReference type="ARBA" id="ARBA00023251"/>
    </source>
</evidence>
<dbReference type="SUPFAM" id="SSF52540">
    <property type="entry name" value="P-loop containing nucleoside triphosphate hydrolases"/>
    <property type="match status" value="1"/>
</dbReference>
<evidence type="ECO:0000256" key="3">
    <source>
        <dbReference type="ARBA" id="ARBA00022475"/>
    </source>
</evidence>
<comment type="caution">
    <text evidence="11">The sequence shown here is derived from an EMBL/GenBank/DDBJ whole genome shotgun (WGS) entry which is preliminary data.</text>
</comment>
<accession>A0ABN2MLQ6</accession>
<dbReference type="InterPro" id="IPR025302">
    <property type="entry name" value="DrrA1/2-like_C"/>
</dbReference>
<keyword evidence="6" id="KW-1278">Translocase</keyword>
<dbReference type="InterPro" id="IPR050763">
    <property type="entry name" value="ABC_transporter_ATP-binding"/>
</dbReference>
<evidence type="ECO:0000256" key="2">
    <source>
        <dbReference type="ARBA" id="ARBA00022448"/>
    </source>
</evidence>
<evidence type="ECO:0000256" key="1">
    <source>
        <dbReference type="ARBA" id="ARBA00004413"/>
    </source>
</evidence>
<evidence type="ECO:0000256" key="7">
    <source>
        <dbReference type="ARBA" id="ARBA00023136"/>
    </source>
</evidence>
<dbReference type="PROSITE" id="PS00211">
    <property type="entry name" value="ABC_TRANSPORTER_1"/>
    <property type="match status" value="1"/>
</dbReference>
<dbReference type="InterPro" id="IPR017871">
    <property type="entry name" value="ABC_transporter-like_CS"/>
</dbReference>
<dbReference type="NCBIfam" id="TIGR01188">
    <property type="entry name" value="drrA"/>
    <property type="match status" value="1"/>
</dbReference>
<reference evidence="11 12" key="1">
    <citation type="journal article" date="2019" name="Int. J. Syst. Evol. Microbiol.">
        <title>The Global Catalogue of Microorganisms (GCM) 10K type strain sequencing project: providing services to taxonomists for standard genome sequencing and annotation.</title>
        <authorList>
            <consortium name="The Broad Institute Genomics Platform"/>
            <consortium name="The Broad Institute Genome Sequencing Center for Infectious Disease"/>
            <person name="Wu L."/>
            <person name="Ma J."/>
        </authorList>
    </citation>
    <scope>NUCLEOTIDE SEQUENCE [LARGE SCALE GENOMIC DNA]</scope>
    <source>
        <strain evidence="11 12">JCM 16009</strain>
    </source>
</reference>
<dbReference type="Pfam" id="PF00005">
    <property type="entry name" value="ABC_tran"/>
    <property type="match status" value="1"/>
</dbReference>
<dbReference type="Proteomes" id="UP001500449">
    <property type="component" value="Unassembled WGS sequence"/>
</dbReference>
<dbReference type="SMART" id="SM00382">
    <property type="entry name" value="AAA"/>
    <property type="match status" value="1"/>
</dbReference>
<dbReference type="InterPro" id="IPR027417">
    <property type="entry name" value="P-loop_NTPase"/>
</dbReference>
<evidence type="ECO:0000256" key="6">
    <source>
        <dbReference type="ARBA" id="ARBA00022967"/>
    </source>
</evidence>
<keyword evidence="2" id="KW-0813">Transport</keyword>
<keyword evidence="8" id="KW-0046">Antibiotic resistance</keyword>